<accession>A0A1E4THU2</accession>
<dbReference type="Proteomes" id="UP000095023">
    <property type="component" value="Unassembled WGS sequence"/>
</dbReference>
<keyword evidence="2" id="KW-0472">Membrane</keyword>
<feature type="region of interest" description="Disordered" evidence="1">
    <location>
        <begin position="278"/>
        <end position="335"/>
    </location>
</feature>
<feature type="region of interest" description="Disordered" evidence="1">
    <location>
        <begin position="419"/>
        <end position="481"/>
    </location>
</feature>
<evidence type="ECO:0000256" key="1">
    <source>
        <dbReference type="SAM" id="MobiDB-lite"/>
    </source>
</evidence>
<evidence type="ECO:0000256" key="2">
    <source>
        <dbReference type="SAM" id="Phobius"/>
    </source>
</evidence>
<feature type="compositionally biased region" description="Polar residues" evidence="1">
    <location>
        <begin position="446"/>
        <end position="455"/>
    </location>
</feature>
<dbReference type="PANTHER" id="PTHR38426">
    <property type="entry name" value="MAINTENANCE OF TELOMERE CAPPING PROTEIN 4"/>
    <property type="match status" value="1"/>
</dbReference>
<reference evidence="4" key="1">
    <citation type="submission" date="2016-02" db="EMBL/GenBank/DDBJ databases">
        <title>Comparative genomics of biotechnologically important yeasts.</title>
        <authorList>
            <consortium name="DOE Joint Genome Institute"/>
            <person name="Riley R."/>
            <person name="Haridas S."/>
            <person name="Wolfe K.H."/>
            <person name="Lopes M.R."/>
            <person name="Hittinger C.T."/>
            <person name="Goker M."/>
            <person name="Salamov A."/>
            <person name="Wisecaver J."/>
            <person name="Long T.M."/>
            <person name="Aerts A.L."/>
            <person name="Barry K."/>
            <person name="Choi C."/>
            <person name="Clum A."/>
            <person name="Coughlan A.Y."/>
            <person name="Deshpande S."/>
            <person name="Douglass A.P."/>
            <person name="Hanson S.J."/>
            <person name="Klenk H.-P."/>
            <person name="Labutti K."/>
            <person name="Lapidus A."/>
            <person name="Lindquist E."/>
            <person name="Lipzen A."/>
            <person name="Meier-Kolthoff J.P."/>
            <person name="Ohm R.A."/>
            <person name="Otillar R.P."/>
            <person name="Pangilinan J."/>
            <person name="Peng Y."/>
            <person name="Rokas A."/>
            <person name="Rosa C.A."/>
            <person name="Scheuner C."/>
            <person name="Sibirny A.A."/>
            <person name="Slot J.C."/>
            <person name="Stielow J.B."/>
            <person name="Sun H."/>
            <person name="Kurtzman C.P."/>
            <person name="Blackwell M."/>
            <person name="Jeffries T.W."/>
            <person name="Grigoriev I.V."/>
        </authorList>
    </citation>
    <scope>NUCLEOTIDE SEQUENCE [LARGE SCALE GENOMIC DNA]</scope>
    <source>
        <strain evidence="4">NRRL Y-17796</strain>
    </source>
</reference>
<sequence>MARVANQPRARKDHNKGHSGSAHGFLLSGSPAISRPSSLRSPSSGSSNSHYTASNIGSPEKPPSIVSSMNTPESLHRKSLSITSPLEITPVDAAVAANFLSHVVEAQEHEAFLSSPVTNSSAQAALLRSSDIPNSPVPPDSSQTHISSTSLHRALRCKIALILKYSFIQLALKKSTVVGDSVVLPNIDGCYNPLQTIRDRPARNRAGFSGHLDFEVPPLQTSMARQSQGKPKLLWEVSPDEEYADLQWRITNRYNLVNSRQQRLVDVFSGRDTAAPASLTDAAEHASSDTRKKADTPQKFSKGTSDQGDNSSSFSRSQTDDQAESALSVQIESPSETVSNIQFNPLIRRSTNTSDAYTDISPAVAADFLDPDTLRLTKMAEAVTKLSDKLLEKDAFSNAEDDDADTESISAHLNAISAMGRRESSNSQHQSRPESLQASERLELPSINSVKSVLQRTDEHDEKLGNETELTHDNTSSSPWANHFEWQNKSHHEDYDSDSCYDEGFDPHDVGSDSTNIALQEEKRKVTHEVAEQFSEMFRKLSLFNAKCDILSRSAVSTADFCEDHISVLHDQLPQNLASILTANQDFSKMNEKYHASIQNLQCLEQCGNSMSDEAGLALDTPLPTLSRFLGKSRNTINDTTDRLDQIRITADRLGAQVTTTWSVDVLLVSEQLSALEMRAKRHSWALHWGVNMKNMGYVMLDWAVTGLMWTVWAGFMALLAAKKVIHVCFVLVTVPFVSASEEQKEIKQSNGTGI</sequence>
<evidence type="ECO:0000313" key="4">
    <source>
        <dbReference type="Proteomes" id="UP000095023"/>
    </source>
</evidence>
<organism evidence="3 4">
    <name type="scientific">Tortispora caseinolytica NRRL Y-17796</name>
    <dbReference type="NCBI Taxonomy" id="767744"/>
    <lineage>
        <taxon>Eukaryota</taxon>
        <taxon>Fungi</taxon>
        <taxon>Dikarya</taxon>
        <taxon>Ascomycota</taxon>
        <taxon>Saccharomycotina</taxon>
        <taxon>Trigonopsidomycetes</taxon>
        <taxon>Trigonopsidales</taxon>
        <taxon>Trigonopsidaceae</taxon>
        <taxon>Tortispora</taxon>
    </lineage>
</organism>
<feature type="compositionally biased region" description="Low complexity" evidence="1">
    <location>
        <begin position="30"/>
        <end position="49"/>
    </location>
</feature>
<protein>
    <submittedName>
        <fullName evidence="3">Uncharacterized protein</fullName>
    </submittedName>
</protein>
<feature type="compositionally biased region" description="Polar residues" evidence="1">
    <location>
        <begin position="298"/>
        <end position="317"/>
    </location>
</feature>
<feature type="region of interest" description="Disordered" evidence="1">
    <location>
        <begin position="1"/>
        <end position="72"/>
    </location>
</feature>
<keyword evidence="2" id="KW-1133">Transmembrane helix</keyword>
<feature type="compositionally biased region" description="Polar residues" evidence="1">
    <location>
        <begin position="425"/>
        <end position="438"/>
    </location>
</feature>
<feature type="compositionally biased region" description="Polar residues" evidence="1">
    <location>
        <begin position="325"/>
        <end position="335"/>
    </location>
</feature>
<dbReference type="AlphaFoldDB" id="A0A1E4THU2"/>
<feature type="compositionally biased region" description="Basic and acidic residues" evidence="1">
    <location>
        <begin position="456"/>
        <end position="472"/>
    </location>
</feature>
<evidence type="ECO:0000313" key="3">
    <source>
        <dbReference type="EMBL" id="ODV91330.1"/>
    </source>
</evidence>
<name>A0A1E4THU2_9ASCO</name>
<feature type="compositionally biased region" description="Basic and acidic residues" evidence="1">
    <location>
        <begin position="282"/>
        <end position="296"/>
    </location>
</feature>
<dbReference type="PANTHER" id="PTHR38426:SF1">
    <property type="entry name" value="MAINTENANCE OF TELOMERE CAPPING PROTEIN 4"/>
    <property type="match status" value="1"/>
</dbReference>
<keyword evidence="4" id="KW-1185">Reference proteome</keyword>
<dbReference type="InterPro" id="IPR038769">
    <property type="entry name" value="MTC4"/>
</dbReference>
<gene>
    <name evidence="3" type="ORF">CANCADRAFT_44929</name>
</gene>
<keyword evidence="2" id="KW-0812">Transmembrane</keyword>
<dbReference type="EMBL" id="KV453842">
    <property type="protein sequence ID" value="ODV91330.1"/>
    <property type="molecule type" value="Genomic_DNA"/>
</dbReference>
<proteinExistence type="predicted"/>
<feature type="transmembrane region" description="Helical" evidence="2">
    <location>
        <begin position="703"/>
        <end position="722"/>
    </location>
</feature>